<evidence type="ECO:0000256" key="13">
    <source>
        <dbReference type="ARBA" id="ARBA00023102"/>
    </source>
</evidence>
<evidence type="ECO:0000256" key="11">
    <source>
        <dbReference type="ARBA" id="ARBA00022801"/>
    </source>
</evidence>
<sequence length="219" mass="25309">MMKSLIENLHFDENGLIPAIIQDEKSGKVLMMAYMNAEALEKTITTGKTWFYSRKRKTLWNKGETSGHYQLVKDIFIDCDQDTLLITVEQKGAACHTGFNSCFHRQVSEKGISSTQSELPPYALASFPQELFDVIQERAKNPSAQSYTSKLLQSGKEKILRKVSEEATEVLLASLENDEQKKEHLQWEIADLLYHLLVLIQHEKLNWYDIMNELKKRRK</sequence>
<dbReference type="GO" id="GO:0004635">
    <property type="term" value="F:phosphoribosyl-AMP cyclohydrolase activity"/>
    <property type="evidence" value="ECO:0007669"/>
    <property type="project" value="UniProtKB-UniRule"/>
</dbReference>
<dbReference type="InterPro" id="IPR038019">
    <property type="entry name" value="PRib_AMP_CycHydrolase_sf"/>
</dbReference>
<keyword evidence="13 15" id="KW-0368">Histidine biosynthesis</keyword>
<gene>
    <name evidence="17" type="primary">hisE</name>
    <name evidence="15" type="synonym">hisI</name>
    <name evidence="15" type="synonym">hisIE</name>
    <name evidence="17" type="ORF">BWY41_00608</name>
</gene>
<dbReference type="UniPathway" id="UPA00031">
    <property type="reaction ID" value="UER00007"/>
</dbReference>
<dbReference type="GO" id="GO:0005737">
    <property type="term" value="C:cytoplasm"/>
    <property type="evidence" value="ECO:0007669"/>
    <property type="project" value="UniProtKB-SubCell"/>
</dbReference>
<name>A0A1V5T2J3_9BACT</name>
<comment type="similarity">
    <text evidence="6 15">In the C-terminal section; belongs to the PRA-PH family.</text>
</comment>
<evidence type="ECO:0000256" key="15">
    <source>
        <dbReference type="HAMAP-Rule" id="MF_01019"/>
    </source>
</evidence>
<dbReference type="HAMAP" id="MF_01019">
    <property type="entry name" value="HisIE"/>
    <property type="match status" value="1"/>
</dbReference>
<dbReference type="CDD" id="cd11534">
    <property type="entry name" value="NTP-PPase_HisIE_like"/>
    <property type="match status" value="1"/>
</dbReference>
<feature type="region of interest" description="Phosphoribosyl-AMP cyclohydrolase" evidence="15">
    <location>
        <begin position="1"/>
        <end position="127"/>
    </location>
</feature>
<dbReference type="NCBIfam" id="NF000768">
    <property type="entry name" value="PRK00051.1"/>
    <property type="match status" value="1"/>
</dbReference>
<evidence type="ECO:0000256" key="10">
    <source>
        <dbReference type="ARBA" id="ARBA00022741"/>
    </source>
</evidence>
<dbReference type="InterPro" id="IPR026660">
    <property type="entry name" value="PRA-CH"/>
</dbReference>
<dbReference type="InterPro" id="IPR021130">
    <property type="entry name" value="PRib-ATP_PPHydrolase-like"/>
</dbReference>
<dbReference type="GO" id="GO:0004636">
    <property type="term" value="F:phosphoribosyl-ATP diphosphatase activity"/>
    <property type="evidence" value="ECO:0007669"/>
    <property type="project" value="UniProtKB-UniRule"/>
</dbReference>
<evidence type="ECO:0000259" key="16">
    <source>
        <dbReference type="Pfam" id="PF01502"/>
    </source>
</evidence>
<comment type="catalytic activity">
    <reaction evidence="1 15">
        <text>1-(5-phospho-beta-D-ribosyl)-5'-AMP + H2O = 1-(5-phospho-beta-D-ribosyl)-5-[(5-phospho-beta-D-ribosylamino)methylideneamino]imidazole-4-carboxamide</text>
        <dbReference type="Rhea" id="RHEA:20049"/>
        <dbReference type="ChEBI" id="CHEBI:15377"/>
        <dbReference type="ChEBI" id="CHEBI:58435"/>
        <dbReference type="ChEBI" id="CHEBI:59457"/>
        <dbReference type="EC" id="3.5.4.19"/>
    </reaction>
</comment>
<dbReference type="AlphaFoldDB" id="A0A1V5T2J3"/>
<dbReference type="InterPro" id="IPR023019">
    <property type="entry name" value="His_synth_HisIE"/>
</dbReference>
<organism evidence="17">
    <name type="scientific">Candidatus Atribacter allofermentans</name>
    <dbReference type="NCBI Taxonomy" id="1852833"/>
    <lineage>
        <taxon>Bacteria</taxon>
        <taxon>Pseudomonadati</taxon>
        <taxon>Atribacterota</taxon>
        <taxon>Atribacteria</taxon>
        <taxon>Atribacterales</taxon>
        <taxon>Atribacteraceae</taxon>
        <taxon>Atribacter</taxon>
    </lineage>
</organism>
<accession>A0A1V5T2J3</accession>
<dbReference type="Gene3D" id="3.10.20.810">
    <property type="entry name" value="Phosphoribosyl-AMP cyclohydrolase"/>
    <property type="match status" value="1"/>
</dbReference>
<evidence type="ECO:0000256" key="7">
    <source>
        <dbReference type="ARBA" id="ARBA00008299"/>
    </source>
</evidence>
<comment type="pathway">
    <text evidence="5 15">Amino-acid biosynthesis; L-histidine biosynthesis; L-histidine from 5-phospho-alpha-D-ribose 1-diphosphate: step 2/9.</text>
</comment>
<protein>
    <recommendedName>
        <fullName evidence="15">Histidine biosynthesis bifunctional protein HisIE</fullName>
    </recommendedName>
    <domain>
        <recommendedName>
            <fullName evidence="15">Phosphoribosyl-AMP cyclohydrolase</fullName>
            <shortName evidence="15">PRA-CH</shortName>
            <ecNumber evidence="15">3.5.4.19</ecNumber>
        </recommendedName>
    </domain>
    <domain>
        <recommendedName>
            <fullName evidence="15">Phosphoribosyl-ATP pyrophosphatase</fullName>
            <shortName evidence="15">PRA-PH</shortName>
            <ecNumber evidence="15">3.6.1.31</ecNumber>
        </recommendedName>
    </domain>
</protein>
<comment type="subcellular location">
    <subcellularLocation>
        <location evidence="3 15">Cytoplasm</location>
    </subcellularLocation>
</comment>
<evidence type="ECO:0000256" key="9">
    <source>
        <dbReference type="ARBA" id="ARBA00022605"/>
    </source>
</evidence>
<keyword evidence="11 15" id="KW-0378">Hydrolase</keyword>
<comment type="catalytic activity">
    <reaction evidence="2 15">
        <text>1-(5-phospho-beta-D-ribosyl)-ATP + H2O = 1-(5-phospho-beta-D-ribosyl)-5'-AMP + diphosphate + H(+)</text>
        <dbReference type="Rhea" id="RHEA:22828"/>
        <dbReference type="ChEBI" id="CHEBI:15377"/>
        <dbReference type="ChEBI" id="CHEBI:15378"/>
        <dbReference type="ChEBI" id="CHEBI:33019"/>
        <dbReference type="ChEBI" id="CHEBI:59457"/>
        <dbReference type="ChEBI" id="CHEBI:73183"/>
        <dbReference type="EC" id="3.6.1.31"/>
    </reaction>
</comment>
<dbReference type="SUPFAM" id="SSF101386">
    <property type="entry name" value="all-alpha NTP pyrophosphatases"/>
    <property type="match status" value="1"/>
</dbReference>
<dbReference type="Pfam" id="PF01502">
    <property type="entry name" value="PRA-CH"/>
    <property type="match status" value="1"/>
</dbReference>
<dbReference type="EMBL" id="MWBQ01000035">
    <property type="protein sequence ID" value="OQA60631.1"/>
    <property type="molecule type" value="Genomic_DNA"/>
</dbReference>
<keyword evidence="12 15" id="KW-0067">ATP-binding</keyword>
<keyword evidence="8 15" id="KW-0963">Cytoplasm</keyword>
<keyword evidence="9 15" id="KW-0028">Amino-acid biosynthesis</keyword>
<dbReference type="SUPFAM" id="SSF141734">
    <property type="entry name" value="HisI-like"/>
    <property type="match status" value="1"/>
</dbReference>
<evidence type="ECO:0000256" key="8">
    <source>
        <dbReference type="ARBA" id="ARBA00022490"/>
    </source>
</evidence>
<evidence type="ECO:0000313" key="17">
    <source>
        <dbReference type="EMBL" id="OQA60631.1"/>
    </source>
</evidence>
<evidence type="ECO:0000256" key="1">
    <source>
        <dbReference type="ARBA" id="ARBA00000024"/>
    </source>
</evidence>
<dbReference type="PANTHER" id="PTHR42945:SF1">
    <property type="entry name" value="HISTIDINE BIOSYNTHESIS BIFUNCTIONAL PROTEIN HIS7"/>
    <property type="match status" value="1"/>
</dbReference>
<keyword evidence="14 15" id="KW-0511">Multifunctional enzyme</keyword>
<dbReference type="HAMAP" id="MF_01021">
    <property type="entry name" value="HisI"/>
    <property type="match status" value="1"/>
</dbReference>
<evidence type="ECO:0000256" key="5">
    <source>
        <dbReference type="ARBA" id="ARBA00005204"/>
    </source>
</evidence>
<dbReference type="NCBIfam" id="TIGR03188">
    <property type="entry name" value="histidine_hisI"/>
    <property type="match status" value="1"/>
</dbReference>
<comment type="pathway">
    <text evidence="4 15">Amino-acid biosynthesis; L-histidine biosynthesis; L-histidine from 5-phospho-alpha-D-ribose 1-diphosphate: step 3/9.</text>
</comment>
<evidence type="ECO:0000256" key="4">
    <source>
        <dbReference type="ARBA" id="ARBA00005169"/>
    </source>
</evidence>
<dbReference type="HAMAP" id="MF_01020">
    <property type="entry name" value="HisE"/>
    <property type="match status" value="1"/>
</dbReference>
<dbReference type="Proteomes" id="UP000485569">
    <property type="component" value="Unassembled WGS sequence"/>
</dbReference>
<dbReference type="Gene3D" id="1.10.287.1080">
    <property type="entry name" value="MazG-like"/>
    <property type="match status" value="1"/>
</dbReference>
<dbReference type="GO" id="GO:0000105">
    <property type="term" value="P:L-histidine biosynthetic process"/>
    <property type="evidence" value="ECO:0007669"/>
    <property type="project" value="UniProtKB-UniRule"/>
</dbReference>
<dbReference type="Pfam" id="PF01503">
    <property type="entry name" value="PRA-PH"/>
    <property type="match status" value="1"/>
</dbReference>
<comment type="similarity">
    <text evidence="7 15">In the N-terminal section; belongs to the PRA-CH family.</text>
</comment>
<evidence type="ECO:0000256" key="3">
    <source>
        <dbReference type="ARBA" id="ARBA00004496"/>
    </source>
</evidence>
<dbReference type="NCBIfam" id="NF002747">
    <property type="entry name" value="PRK02759.1"/>
    <property type="match status" value="1"/>
</dbReference>
<dbReference type="PANTHER" id="PTHR42945">
    <property type="entry name" value="HISTIDINE BIOSYNTHESIS BIFUNCTIONAL PROTEIN"/>
    <property type="match status" value="1"/>
</dbReference>
<comment type="caution">
    <text evidence="17">The sequence shown here is derived from an EMBL/GenBank/DDBJ whole genome shotgun (WGS) entry which is preliminary data.</text>
</comment>
<dbReference type="EC" id="3.5.4.19" evidence="15"/>
<dbReference type="InterPro" id="IPR008179">
    <property type="entry name" value="HisE"/>
</dbReference>
<evidence type="ECO:0000256" key="6">
    <source>
        <dbReference type="ARBA" id="ARBA00007731"/>
    </source>
</evidence>
<dbReference type="InterPro" id="IPR002496">
    <property type="entry name" value="PRib_AMP_CycHydrolase_dom"/>
</dbReference>
<feature type="region of interest" description="Phosphoribosyl-ATP pyrophosphohydrolase" evidence="15">
    <location>
        <begin position="128"/>
        <end position="219"/>
    </location>
</feature>
<keyword evidence="10 15" id="KW-0547">Nucleotide-binding</keyword>
<evidence type="ECO:0000256" key="2">
    <source>
        <dbReference type="ARBA" id="ARBA00001460"/>
    </source>
</evidence>
<evidence type="ECO:0000256" key="12">
    <source>
        <dbReference type="ARBA" id="ARBA00022840"/>
    </source>
</evidence>
<evidence type="ECO:0000256" key="14">
    <source>
        <dbReference type="ARBA" id="ARBA00023268"/>
    </source>
</evidence>
<dbReference type="EC" id="3.6.1.31" evidence="15"/>
<reference evidence="17" key="1">
    <citation type="submission" date="2017-02" db="EMBL/GenBank/DDBJ databases">
        <title>Delving into the versatile metabolic prowess of the omnipresent phylum Bacteroidetes.</title>
        <authorList>
            <person name="Nobu M.K."/>
            <person name="Mei R."/>
            <person name="Narihiro T."/>
            <person name="Kuroda K."/>
            <person name="Liu W.-T."/>
        </authorList>
    </citation>
    <scope>NUCLEOTIDE SEQUENCE</scope>
    <source>
        <strain evidence="17">ADurb.Bin276</strain>
    </source>
</reference>
<feature type="domain" description="Phosphoribosyl-AMP cyclohydrolase" evidence="16">
    <location>
        <begin position="31"/>
        <end position="104"/>
    </location>
</feature>
<dbReference type="GO" id="GO:0005524">
    <property type="term" value="F:ATP binding"/>
    <property type="evidence" value="ECO:0007669"/>
    <property type="project" value="UniProtKB-KW"/>
</dbReference>
<proteinExistence type="inferred from homology"/>
<dbReference type="FunFam" id="3.10.20.810:FF:000001">
    <property type="entry name" value="Histidine biosynthesis bifunctional protein HisIE"/>
    <property type="match status" value="1"/>
</dbReference>